<protein>
    <submittedName>
        <fullName evidence="7">Amicyanin</fullName>
    </submittedName>
</protein>
<evidence type="ECO:0000313" key="7">
    <source>
        <dbReference type="EMBL" id="GGF37337.1"/>
    </source>
</evidence>
<keyword evidence="4" id="KW-0249">Electron transport</keyword>
<dbReference type="GO" id="GO:0009055">
    <property type="term" value="F:electron transfer activity"/>
    <property type="evidence" value="ECO:0007669"/>
    <property type="project" value="InterPro"/>
</dbReference>
<accession>A0A8J2YY93</accession>
<evidence type="ECO:0000256" key="3">
    <source>
        <dbReference type="ARBA" id="ARBA00022764"/>
    </source>
</evidence>
<dbReference type="CDD" id="cd13921">
    <property type="entry name" value="Amicyanin"/>
    <property type="match status" value="1"/>
</dbReference>
<dbReference type="InterPro" id="IPR035668">
    <property type="entry name" value="Amicyanin"/>
</dbReference>
<feature type="binding site" evidence="5">
    <location>
        <position position="62"/>
    </location>
    <ligand>
        <name>Cu cation</name>
        <dbReference type="ChEBI" id="CHEBI:23378"/>
    </ligand>
</feature>
<organism evidence="7 8">
    <name type="scientific">Aliidongia dinghuensis</name>
    <dbReference type="NCBI Taxonomy" id="1867774"/>
    <lineage>
        <taxon>Bacteria</taxon>
        <taxon>Pseudomonadati</taxon>
        <taxon>Pseudomonadota</taxon>
        <taxon>Alphaproteobacteria</taxon>
        <taxon>Rhodospirillales</taxon>
        <taxon>Dongiaceae</taxon>
        <taxon>Aliidongia</taxon>
    </lineage>
</organism>
<keyword evidence="2" id="KW-0813">Transport</keyword>
<dbReference type="Proteomes" id="UP000646365">
    <property type="component" value="Unassembled WGS sequence"/>
</dbReference>
<keyword evidence="8" id="KW-1185">Reference proteome</keyword>
<dbReference type="InterPro" id="IPR028096">
    <property type="entry name" value="EfeO_Cupredoxin"/>
</dbReference>
<dbReference type="GO" id="GO:0005507">
    <property type="term" value="F:copper ion binding"/>
    <property type="evidence" value="ECO:0007669"/>
    <property type="project" value="InterPro"/>
</dbReference>
<feature type="binding site" evidence="5">
    <location>
        <position position="102"/>
    </location>
    <ligand>
        <name>Cu cation</name>
        <dbReference type="ChEBI" id="CHEBI:23378"/>
    </ligand>
</feature>
<dbReference type="InterPro" id="IPR052721">
    <property type="entry name" value="ET_Amicyanin"/>
</dbReference>
<reference evidence="7" key="1">
    <citation type="journal article" date="2014" name="Int. J. Syst. Evol. Microbiol.">
        <title>Complete genome sequence of Corynebacterium casei LMG S-19264T (=DSM 44701T), isolated from a smear-ripened cheese.</title>
        <authorList>
            <consortium name="US DOE Joint Genome Institute (JGI-PGF)"/>
            <person name="Walter F."/>
            <person name="Albersmeier A."/>
            <person name="Kalinowski J."/>
            <person name="Ruckert C."/>
        </authorList>
    </citation>
    <scope>NUCLEOTIDE SEQUENCE</scope>
    <source>
        <strain evidence="7">CGMCC 1.15725</strain>
    </source>
</reference>
<keyword evidence="3" id="KW-0574">Periplasm</keyword>
<keyword evidence="5" id="KW-0479">Metal-binding</keyword>
<dbReference type="InterPro" id="IPR002386">
    <property type="entry name" value="Amicyanin/Pseudoazurin"/>
</dbReference>
<gene>
    <name evidence="7" type="primary">amcY</name>
    <name evidence="7" type="ORF">GCM10011611_49830</name>
</gene>
<evidence type="ECO:0000256" key="5">
    <source>
        <dbReference type="PIRSR" id="PIRSR602386-1"/>
    </source>
</evidence>
<dbReference type="InterPro" id="IPR008972">
    <property type="entry name" value="Cupredoxin"/>
</dbReference>
<dbReference type="GO" id="GO:0042597">
    <property type="term" value="C:periplasmic space"/>
    <property type="evidence" value="ECO:0007669"/>
    <property type="project" value="UniProtKB-SubCell"/>
</dbReference>
<evidence type="ECO:0000259" key="6">
    <source>
        <dbReference type="Pfam" id="PF13473"/>
    </source>
</evidence>
<reference evidence="7" key="2">
    <citation type="submission" date="2020-09" db="EMBL/GenBank/DDBJ databases">
        <authorList>
            <person name="Sun Q."/>
            <person name="Zhou Y."/>
        </authorList>
    </citation>
    <scope>NUCLEOTIDE SEQUENCE</scope>
    <source>
        <strain evidence="7">CGMCC 1.15725</strain>
    </source>
</reference>
<dbReference type="AlphaFoldDB" id="A0A8J2YY93"/>
<comment type="caution">
    <text evidence="7">The sequence shown here is derived from an EMBL/GenBank/DDBJ whole genome shotgun (WGS) entry which is preliminary data.</text>
</comment>
<name>A0A8J2YY93_9PROT</name>
<dbReference type="PANTHER" id="PTHR36507:SF1">
    <property type="entry name" value="BLL1555 PROTEIN"/>
    <property type="match status" value="1"/>
</dbReference>
<evidence type="ECO:0000256" key="1">
    <source>
        <dbReference type="ARBA" id="ARBA00004418"/>
    </source>
</evidence>
<dbReference type="PANTHER" id="PTHR36507">
    <property type="entry name" value="BLL1555 PROTEIN"/>
    <property type="match status" value="1"/>
</dbReference>
<feature type="domain" description="EfeO-type cupredoxin-like" evidence="6">
    <location>
        <begin position="21"/>
        <end position="108"/>
    </location>
</feature>
<feature type="binding site" evidence="5">
    <location>
        <position position="96"/>
    </location>
    <ligand>
        <name>Cu cation</name>
        <dbReference type="ChEBI" id="CHEBI:23378"/>
    </ligand>
</feature>
<feature type="binding site" evidence="5">
    <location>
        <position position="99"/>
    </location>
    <ligand>
        <name>Cu cation</name>
        <dbReference type="ChEBI" id="CHEBI:23378"/>
    </ligand>
</feature>
<evidence type="ECO:0000313" key="8">
    <source>
        <dbReference type="Proteomes" id="UP000646365"/>
    </source>
</evidence>
<sequence>MLDRRQFMLALAVGAYAPPLRAETAARPIHRVEIKGFAFEPARIEVRAGDTVEWINRDFAPHTATADNNGWDTGLLKKEATGRLVTTQPGVLSYHCAFHPHMEGVIIVVA</sequence>
<evidence type="ECO:0000256" key="4">
    <source>
        <dbReference type="ARBA" id="ARBA00022982"/>
    </source>
</evidence>
<dbReference type="EMBL" id="BMJQ01000015">
    <property type="protein sequence ID" value="GGF37337.1"/>
    <property type="molecule type" value="Genomic_DNA"/>
</dbReference>
<keyword evidence="5" id="KW-0186">Copper</keyword>
<dbReference type="Gene3D" id="2.60.40.420">
    <property type="entry name" value="Cupredoxins - blue copper proteins"/>
    <property type="match status" value="1"/>
</dbReference>
<dbReference type="SUPFAM" id="SSF49503">
    <property type="entry name" value="Cupredoxins"/>
    <property type="match status" value="1"/>
</dbReference>
<proteinExistence type="predicted"/>
<dbReference type="Pfam" id="PF13473">
    <property type="entry name" value="Cupredoxin_1"/>
    <property type="match status" value="1"/>
</dbReference>
<evidence type="ECO:0000256" key="2">
    <source>
        <dbReference type="ARBA" id="ARBA00022448"/>
    </source>
</evidence>
<comment type="subcellular location">
    <subcellularLocation>
        <location evidence="1">Periplasm</location>
    </subcellularLocation>
</comment>
<dbReference type="PRINTS" id="PR00155">
    <property type="entry name" value="AMICYANIN"/>
</dbReference>
<comment type="cofactor">
    <cofactor evidence="5">
        <name>Cu cation</name>
        <dbReference type="ChEBI" id="CHEBI:23378"/>
    </cofactor>
    <text evidence="5">Binds 1 copper ion per subunit.</text>
</comment>
<dbReference type="RefSeq" id="WP_189050861.1">
    <property type="nucleotide sequence ID" value="NZ_BMJQ01000015.1"/>
</dbReference>